<feature type="transmembrane region" description="Helical" evidence="1">
    <location>
        <begin position="57"/>
        <end position="77"/>
    </location>
</feature>
<keyword evidence="1" id="KW-1133">Transmembrane helix</keyword>
<feature type="transmembrane region" description="Helical" evidence="1">
    <location>
        <begin position="177"/>
        <end position="196"/>
    </location>
</feature>
<accession>A0A1G2KQ12</accession>
<comment type="caution">
    <text evidence="2">The sequence shown here is derived from an EMBL/GenBank/DDBJ whole genome shotgun (WGS) entry which is preliminary data.</text>
</comment>
<evidence type="ECO:0000256" key="1">
    <source>
        <dbReference type="SAM" id="Phobius"/>
    </source>
</evidence>
<proteinExistence type="predicted"/>
<dbReference type="EMBL" id="MHQI01000012">
    <property type="protein sequence ID" value="OHA00539.1"/>
    <property type="molecule type" value="Genomic_DNA"/>
</dbReference>
<evidence type="ECO:0000313" key="2">
    <source>
        <dbReference type="EMBL" id="OHA00539.1"/>
    </source>
</evidence>
<keyword evidence="1" id="KW-0812">Transmembrane</keyword>
<organism evidence="2 3">
    <name type="scientific">Candidatus Sungbacteria bacterium RIFCSPHIGHO2_02_FULL_47_11</name>
    <dbReference type="NCBI Taxonomy" id="1802270"/>
    <lineage>
        <taxon>Bacteria</taxon>
        <taxon>Candidatus Sungiibacteriota</taxon>
    </lineage>
</organism>
<dbReference type="AlphaFoldDB" id="A0A1G2KQ12"/>
<reference evidence="2 3" key="1">
    <citation type="journal article" date="2016" name="Nat. Commun.">
        <title>Thousands of microbial genomes shed light on interconnected biogeochemical processes in an aquifer system.</title>
        <authorList>
            <person name="Anantharaman K."/>
            <person name="Brown C.T."/>
            <person name="Hug L.A."/>
            <person name="Sharon I."/>
            <person name="Castelle C.J."/>
            <person name="Probst A.J."/>
            <person name="Thomas B.C."/>
            <person name="Singh A."/>
            <person name="Wilkins M.J."/>
            <person name="Karaoz U."/>
            <person name="Brodie E.L."/>
            <person name="Williams K.H."/>
            <person name="Hubbard S.S."/>
            <person name="Banfield J.F."/>
        </authorList>
    </citation>
    <scope>NUCLEOTIDE SEQUENCE [LARGE SCALE GENOMIC DNA]</scope>
</reference>
<keyword evidence="1" id="KW-0472">Membrane</keyword>
<evidence type="ECO:0000313" key="3">
    <source>
        <dbReference type="Proteomes" id="UP000179023"/>
    </source>
</evidence>
<feature type="transmembrane region" description="Helical" evidence="1">
    <location>
        <begin position="89"/>
        <end position="117"/>
    </location>
</feature>
<sequence length="230" mass="25733">MNIYTIEPDDTLWGYYKCYFLNEPEKFENPSNLCVYVRRAIGGFFTKTSLHTPLWRIWATVGLFLLCSVAVFTLVNLAENSGFLSSELFIQLTAFGLFLPLILATICSLTFATFISGCRMAAWLGVHAQRFAAFLSKIFAPLFFQIIFFGFLSGAGALFLYAVIFHTERVLRDLPDLLLVLGICAGFVLSCFALDYSKNMKAVQTILAYLLAVKRHVCPLVSAPKEKDVG</sequence>
<feature type="transmembrane region" description="Helical" evidence="1">
    <location>
        <begin position="138"/>
        <end position="165"/>
    </location>
</feature>
<dbReference type="Proteomes" id="UP000179023">
    <property type="component" value="Unassembled WGS sequence"/>
</dbReference>
<protein>
    <submittedName>
        <fullName evidence="2">Uncharacterized protein</fullName>
    </submittedName>
</protein>
<name>A0A1G2KQ12_9BACT</name>
<gene>
    <name evidence="2" type="ORF">A3C07_05050</name>
</gene>